<dbReference type="GO" id="GO:0005524">
    <property type="term" value="F:ATP binding"/>
    <property type="evidence" value="ECO:0007669"/>
    <property type="project" value="UniProtKB-UniRule"/>
</dbReference>
<feature type="transmembrane region" description="Helical" evidence="14">
    <location>
        <begin position="49"/>
        <end position="68"/>
    </location>
</feature>
<dbReference type="GO" id="GO:0051301">
    <property type="term" value="P:cell division"/>
    <property type="evidence" value="ECO:0007669"/>
    <property type="project" value="UniProtKB-KW"/>
</dbReference>
<keyword evidence="19" id="KW-1185">Reference proteome</keyword>
<dbReference type="OrthoDB" id="9809379at2"/>
<dbReference type="SMART" id="SM00382">
    <property type="entry name" value="AAA"/>
    <property type="match status" value="1"/>
</dbReference>
<dbReference type="InterPro" id="IPR003593">
    <property type="entry name" value="AAA+_ATPase"/>
</dbReference>
<dbReference type="Gene3D" id="1.20.58.760">
    <property type="entry name" value="Peptidase M41"/>
    <property type="match status" value="1"/>
</dbReference>
<dbReference type="InterPro" id="IPR027417">
    <property type="entry name" value="P-loop_NTPase"/>
</dbReference>
<dbReference type="Gene3D" id="3.40.50.300">
    <property type="entry name" value="P-loop containing nucleotide triphosphate hydrolases"/>
    <property type="match status" value="1"/>
</dbReference>
<dbReference type="Pfam" id="PF01434">
    <property type="entry name" value="Peptidase_M41"/>
    <property type="match status" value="1"/>
</dbReference>
<evidence type="ECO:0000256" key="9">
    <source>
        <dbReference type="ARBA" id="ARBA00022840"/>
    </source>
</evidence>
<comment type="similarity">
    <text evidence="2 14">In the C-terminal section; belongs to the peptidase M41 family.</text>
</comment>
<dbReference type="EMBL" id="VFQE01000001">
    <property type="protein sequence ID" value="TQN43703.1"/>
    <property type="molecule type" value="Genomic_DNA"/>
</dbReference>
<proteinExistence type="inferred from homology"/>
<dbReference type="PANTHER" id="PTHR23076:SF97">
    <property type="entry name" value="ATP-DEPENDENT ZINC METALLOPROTEASE YME1L1"/>
    <property type="match status" value="1"/>
</dbReference>
<evidence type="ECO:0000259" key="17">
    <source>
        <dbReference type="SMART" id="SM00382"/>
    </source>
</evidence>
<dbReference type="PROSITE" id="PS00674">
    <property type="entry name" value="AAA"/>
    <property type="match status" value="1"/>
</dbReference>
<evidence type="ECO:0000256" key="4">
    <source>
        <dbReference type="ARBA" id="ARBA00022692"/>
    </source>
</evidence>
<evidence type="ECO:0000256" key="2">
    <source>
        <dbReference type="ARBA" id="ARBA00010044"/>
    </source>
</evidence>
<keyword evidence="7 14" id="KW-0378">Hydrolase</keyword>
<dbReference type="GO" id="GO:0016887">
    <property type="term" value="F:ATP hydrolysis activity"/>
    <property type="evidence" value="ECO:0007669"/>
    <property type="project" value="UniProtKB-UniRule"/>
</dbReference>
<dbReference type="Proteomes" id="UP000319865">
    <property type="component" value="Unassembled WGS sequence"/>
</dbReference>
<gene>
    <name evidence="14" type="primary">ftsH</name>
    <name evidence="18" type="ORF">FHU33_3165</name>
</gene>
<feature type="domain" description="AAA+ ATPase" evidence="17">
    <location>
        <begin position="235"/>
        <end position="374"/>
    </location>
</feature>
<keyword evidence="14" id="KW-1003">Cell membrane</keyword>
<feature type="compositionally biased region" description="Basic and acidic residues" evidence="16">
    <location>
        <begin position="10"/>
        <end position="35"/>
    </location>
</feature>
<dbReference type="Pfam" id="PF00004">
    <property type="entry name" value="AAA"/>
    <property type="match status" value="1"/>
</dbReference>
<reference evidence="18 19" key="1">
    <citation type="submission" date="2019-06" db="EMBL/GenBank/DDBJ databases">
        <title>Sequencing the genomes of 1000 actinobacteria strains.</title>
        <authorList>
            <person name="Klenk H.-P."/>
        </authorList>
    </citation>
    <scope>NUCLEOTIDE SEQUENCE [LARGE SCALE GENOMIC DNA]</scope>
    <source>
        <strain evidence="18 19">DSM 46837</strain>
    </source>
</reference>
<evidence type="ECO:0000256" key="11">
    <source>
        <dbReference type="ARBA" id="ARBA00023049"/>
    </source>
</evidence>
<dbReference type="Pfam" id="PF17862">
    <property type="entry name" value="AAA_lid_3"/>
    <property type="match status" value="1"/>
</dbReference>
<keyword evidence="5 14" id="KW-0479">Metal-binding</keyword>
<dbReference type="GO" id="GO:0004222">
    <property type="term" value="F:metalloendopeptidase activity"/>
    <property type="evidence" value="ECO:0007669"/>
    <property type="project" value="InterPro"/>
</dbReference>
<dbReference type="HAMAP" id="MF_01458">
    <property type="entry name" value="FtsH"/>
    <property type="match status" value="1"/>
</dbReference>
<feature type="binding site" evidence="14">
    <location>
        <position position="465"/>
    </location>
    <ligand>
        <name>Zn(2+)</name>
        <dbReference type="ChEBI" id="CHEBI:29105"/>
        <note>catalytic</note>
    </ligand>
</feature>
<feature type="binding site" evidence="14">
    <location>
        <position position="469"/>
    </location>
    <ligand>
        <name>Zn(2+)</name>
        <dbReference type="ChEBI" id="CHEBI:29105"/>
        <note>catalytic</note>
    </ligand>
</feature>
<evidence type="ECO:0000256" key="14">
    <source>
        <dbReference type="HAMAP-Rule" id="MF_01458"/>
    </source>
</evidence>
<evidence type="ECO:0000256" key="7">
    <source>
        <dbReference type="ARBA" id="ARBA00022801"/>
    </source>
</evidence>
<evidence type="ECO:0000256" key="1">
    <source>
        <dbReference type="ARBA" id="ARBA00004370"/>
    </source>
</evidence>
<comment type="caution">
    <text evidence="18">The sequence shown here is derived from an EMBL/GenBank/DDBJ whole genome shotgun (WGS) entry which is preliminary data.</text>
</comment>
<dbReference type="GO" id="GO:0004176">
    <property type="term" value="F:ATP-dependent peptidase activity"/>
    <property type="evidence" value="ECO:0007669"/>
    <property type="project" value="InterPro"/>
</dbReference>
<evidence type="ECO:0000256" key="16">
    <source>
        <dbReference type="SAM" id="MobiDB-lite"/>
    </source>
</evidence>
<dbReference type="NCBIfam" id="TIGR01241">
    <property type="entry name" value="FtsH_fam"/>
    <property type="match status" value="1"/>
</dbReference>
<keyword evidence="9 14" id="KW-0067">ATP-binding</keyword>
<keyword evidence="3 14" id="KW-0645">Protease</keyword>
<keyword evidence="12 14" id="KW-0472">Membrane</keyword>
<dbReference type="SUPFAM" id="SSF140990">
    <property type="entry name" value="FtsH protease domain-like"/>
    <property type="match status" value="1"/>
</dbReference>
<sequence>MTDTMTEADPATRPRRAESLHGRPATSDRRREPSPRRRPTLPRLSPRHWLVAAVVGLLLLFGAALAYLTADPSGREVGLDRLSELAGAGAVEKATFLDEDARVVVTTAGGEQFWVAYPASDSATSALLQELTASGAQVSVDAQPGKAVTRIVATGLLPLMVLAALFGLFFVGGRDGGASDIRGFGTLGKRGGGRATPPAVTFADVAGADEAVTELREVVEYLNDPGRYAALGANPPKGVLLFGPPGTGKTLIARATAGEAGVPFFSVAGAEFVESLVGVGAARIRDLFASVRAVAPAIVFIDELDAAGRRRGGAETGGSEEREQTLNQLLVELDGFAASAGIVVMGATNRPDILDPALLRPGRFDRHVTVDQPDRAGREKILQVHSRGKPLAADVDLAVVARRTPGFTGADLANVVNEATLLAIREGRSLIGMPDLVEAIERVLGGPQRRGRILGDEVRRRIAVHEAGHAVVAGAMGQEVHRVSVVSRGSGLGTVGLAGGEEAVLLTAAELADRITVAMSGRAAEEILLGSASTGSEDDLARATEIAREMVLRHGMSPTVGRVRLTGSAADVFLGGQAATGELSQDLRRRVESETARLLDAGFERAADVLLAHRAVVEGLVSVLLAEESLEGSALERHLQAVVPTT</sequence>
<dbReference type="EC" id="3.4.24.-" evidence="14"/>
<comment type="subcellular location">
    <subcellularLocation>
        <location evidence="14">Cell membrane</location>
        <topology evidence="14">Multi-pass membrane protein</topology>
        <orientation evidence="14">Cytoplasmic side</orientation>
    </subcellularLocation>
    <subcellularLocation>
        <location evidence="1">Membrane</location>
    </subcellularLocation>
</comment>
<evidence type="ECO:0000256" key="10">
    <source>
        <dbReference type="ARBA" id="ARBA00022989"/>
    </source>
</evidence>
<comment type="cofactor">
    <cofactor evidence="14">
        <name>Zn(2+)</name>
        <dbReference type="ChEBI" id="CHEBI:29105"/>
    </cofactor>
    <text evidence="14">Binds 1 zinc ion per subunit.</text>
</comment>
<comment type="similarity">
    <text evidence="15">Belongs to the AAA ATPase family.</text>
</comment>
<organism evidence="18 19">
    <name type="scientific">Blastococcus colisei</name>
    <dbReference type="NCBI Taxonomy" id="1564162"/>
    <lineage>
        <taxon>Bacteria</taxon>
        <taxon>Bacillati</taxon>
        <taxon>Actinomycetota</taxon>
        <taxon>Actinomycetes</taxon>
        <taxon>Geodermatophilales</taxon>
        <taxon>Geodermatophilaceae</taxon>
        <taxon>Blastococcus</taxon>
    </lineage>
</organism>
<evidence type="ECO:0000256" key="13">
    <source>
        <dbReference type="ARBA" id="ARBA00061570"/>
    </source>
</evidence>
<evidence type="ECO:0000256" key="15">
    <source>
        <dbReference type="RuleBase" id="RU003651"/>
    </source>
</evidence>
<dbReference type="GO" id="GO:0008270">
    <property type="term" value="F:zinc ion binding"/>
    <property type="evidence" value="ECO:0007669"/>
    <property type="project" value="UniProtKB-UniRule"/>
</dbReference>
<accession>A0A543PHZ5</accession>
<evidence type="ECO:0000313" key="18">
    <source>
        <dbReference type="EMBL" id="TQN43703.1"/>
    </source>
</evidence>
<dbReference type="GO" id="GO:0006508">
    <property type="term" value="P:proteolysis"/>
    <property type="evidence" value="ECO:0007669"/>
    <property type="project" value="UniProtKB-KW"/>
</dbReference>
<keyword evidence="10 14" id="KW-1133">Transmembrane helix</keyword>
<comment type="function">
    <text evidence="14">Acts as a processive, ATP-dependent zinc metallopeptidase for both cytoplasmic and membrane proteins. Plays a role in the quality control of integral membrane proteins.</text>
</comment>
<keyword evidence="8 14" id="KW-0862">Zinc</keyword>
<evidence type="ECO:0000256" key="3">
    <source>
        <dbReference type="ARBA" id="ARBA00022670"/>
    </source>
</evidence>
<dbReference type="InterPro" id="IPR037219">
    <property type="entry name" value="Peptidase_M41-like"/>
</dbReference>
<name>A0A543PHZ5_9ACTN</name>
<comment type="similarity">
    <text evidence="13 14">In the central section; belongs to the AAA ATPase family.</text>
</comment>
<dbReference type="Gene3D" id="1.10.8.60">
    <property type="match status" value="1"/>
</dbReference>
<evidence type="ECO:0000313" key="19">
    <source>
        <dbReference type="Proteomes" id="UP000319865"/>
    </source>
</evidence>
<evidence type="ECO:0000256" key="12">
    <source>
        <dbReference type="ARBA" id="ARBA00023136"/>
    </source>
</evidence>
<keyword evidence="18" id="KW-0131">Cell cycle</keyword>
<dbReference type="CDD" id="cd19501">
    <property type="entry name" value="RecA-like_FtsH"/>
    <property type="match status" value="1"/>
</dbReference>
<dbReference type="SUPFAM" id="SSF52540">
    <property type="entry name" value="P-loop containing nucleoside triphosphate hydrolases"/>
    <property type="match status" value="1"/>
</dbReference>
<dbReference type="GO" id="GO:0005886">
    <property type="term" value="C:plasma membrane"/>
    <property type="evidence" value="ECO:0007669"/>
    <property type="project" value="UniProtKB-SubCell"/>
</dbReference>
<evidence type="ECO:0000256" key="6">
    <source>
        <dbReference type="ARBA" id="ARBA00022741"/>
    </source>
</evidence>
<keyword evidence="4 14" id="KW-0812">Transmembrane</keyword>
<evidence type="ECO:0000256" key="5">
    <source>
        <dbReference type="ARBA" id="ARBA00022723"/>
    </source>
</evidence>
<evidence type="ECO:0000256" key="8">
    <source>
        <dbReference type="ARBA" id="ARBA00022833"/>
    </source>
</evidence>
<keyword evidence="11 14" id="KW-0482">Metalloprotease</keyword>
<dbReference type="FunFam" id="3.40.50.300:FF:000001">
    <property type="entry name" value="ATP-dependent zinc metalloprotease FtsH"/>
    <property type="match status" value="1"/>
</dbReference>
<keyword evidence="18" id="KW-0132">Cell division</keyword>
<dbReference type="InterPro" id="IPR000642">
    <property type="entry name" value="Peptidase_M41"/>
</dbReference>
<protein>
    <recommendedName>
        <fullName evidence="14">ATP-dependent zinc metalloprotease FtsH</fullName>
        <ecNumber evidence="14">3.4.24.-</ecNumber>
    </recommendedName>
</protein>
<feature type="region of interest" description="Disordered" evidence="16">
    <location>
        <begin position="1"/>
        <end position="42"/>
    </location>
</feature>
<feature type="active site" evidence="14">
    <location>
        <position position="466"/>
    </location>
</feature>
<feature type="transmembrane region" description="Helical" evidence="14">
    <location>
        <begin position="151"/>
        <end position="172"/>
    </location>
</feature>
<comment type="subunit">
    <text evidence="14">Homohexamer.</text>
</comment>
<dbReference type="AlphaFoldDB" id="A0A543PHZ5"/>
<feature type="binding site" evidence="14">
    <location>
        <begin position="243"/>
        <end position="250"/>
    </location>
    <ligand>
        <name>ATP</name>
        <dbReference type="ChEBI" id="CHEBI:30616"/>
    </ligand>
</feature>
<dbReference type="FunFam" id="1.10.8.60:FF:000001">
    <property type="entry name" value="ATP-dependent zinc metalloprotease FtsH"/>
    <property type="match status" value="1"/>
</dbReference>
<dbReference type="InterPro" id="IPR003960">
    <property type="entry name" value="ATPase_AAA_CS"/>
</dbReference>
<dbReference type="InterPro" id="IPR005936">
    <property type="entry name" value="FtsH"/>
</dbReference>
<dbReference type="GO" id="GO:0030163">
    <property type="term" value="P:protein catabolic process"/>
    <property type="evidence" value="ECO:0007669"/>
    <property type="project" value="UniProtKB-UniRule"/>
</dbReference>
<dbReference type="InterPro" id="IPR041569">
    <property type="entry name" value="AAA_lid_3"/>
</dbReference>
<keyword evidence="6 14" id="KW-0547">Nucleotide-binding</keyword>
<feature type="binding site" evidence="14">
    <location>
        <position position="539"/>
    </location>
    <ligand>
        <name>Zn(2+)</name>
        <dbReference type="ChEBI" id="CHEBI:29105"/>
        <note>catalytic</note>
    </ligand>
</feature>
<dbReference type="InterPro" id="IPR003959">
    <property type="entry name" value="ATPase_AAA_core"/>
</dbReference>
<dbReference type="RefSeq" id="WP_142026163.1">
    <property type="nucleotide sequence ID" value="NZ_VFQE01000001.1"/>
</dbReference>
<dbReference type="PANTHER" id="PTHR23076">
    <property type="entry name" value="METALLOPROTEASE M41 FTSH"/>
    <property type="match status" value="1"/>
</dbReference>